<reference evidence="7 9" key="1">
    <citation type="journal article" date="2017" name="Nature">
        <title>The sunflower genome provides insights into oil metabolism, flowering and Asterid evolution.</title>
        <authorList>
            <person name="Badouin H."/>
            <person name="Gouzy J."/>
            <person name="Grassa C.J."/>
            <person name="Murat F."/>
            <person name="Staton S.E."/>
            <person name="Cottret L."/>
            <person name="Lelandais-Briere C."/>
            <person name="Owens G.L."/>
            <person name="Carrere S."/>
            <person name="Mayjonade B."/>
            <person name="Legrand L."/>
            <person name="Gill N."/>
            <person name="Kane N.C."/>
            <person name="Bowers J.E."/>
            <person name="Hubner S."/>
            <person name="Bellec A."/>
            <person name="Berard A."/>
            <person name="Berges H."/>
            <person name="Blanchet N."/>
            <person name="Boniface M.C."/>
            <person name="Brunel D."/>
            <person name="Catrice O."/>
            <person name="Chaidir N."/>
            <person name="Claudel C."/>
            <person name="Donnadieu C."/>
            <person name="Faraut T."/>
            <person name="Fievet G."/>
            <person name="Helmstetter N."/>
            <person name="King M."/>
            <person name="Knapp S.J."/>
            <person name="Lai Z."/>
            <person name="Le Paslier M.C."/>
            <person name="Lippi Y."/>
            <person name="Lorenzon L."/>
            <person name="Mandel J.R."/>
            <person name="Marage G."/>
            <person name="Marchand G."/>
            <person name="Marquand E."/>
            <person name="Bret-Mestries E."/>
            <person name="Morien E."/>
            <person name="Nambeesan S."/>
            <person name="Nguyen T."/>
            <person name="Pegot-Espagnet P."/>
            <person name="Pouilly N."/>
            <person name="Raftis F."/>
            <person name="Sallet E."/>
            <person name="Schiex T."/>
            <person name="Thomas J."/>
            <person name="Vandecasteele C."/>
            <person name="Vares D."/>
            <person name="Vear F."/>
            <person name="Vautrin S."/>
            <person name="Crespi M."/>
            <person name="Mangin B."/>
            <person name="Burke J.M."/>
            <person name="Salse J."/>
            <person name="Munos S."/>
            <person name="Vincourt P."/>
            <person name="Rieseberg L.H."/>
            <person name="Langlade N.B."/>
        </authorList>
    </citation>
    <scope>NUCLEOTIDE SEQUENCE [LARGE SCALE GENOMIC DNA]</scope>
    <source>
        <strain evidence="9">cv. SF193</strain>
        <tissue evidence="7">Leaves</tissue>
    </source>
</reference>
<dbReference type="InterPro" id="IPR012919">
    <property type="entry name" value="SUN_dom"/>
</dbReference>
<dbReference type="STRING" id="4232.A0A251V8L0"/>
<feature type="region of interest" description="Disordered" evidence="5">
    <location>
        <begin position="1"/>
        <end position="101"/>
    </location>
</feature>
<dbReference type="InParanoid" id="A0A251V8L0"/>
<dbReference type="Proteomes" id="UP000215914">
    <property type="component" value="Chromosome 3"/>
</dbReference>
<dbReference type="PANTHER" id="PTHR12911">
    <property type="entry name" value="SAD1/UNC-84-LIKE PROTEIN-RELATED"/>
    <property type="match status" value="1"/>
</dbReference>
<dbReference type="EMBL" id="MNCJ02000318">
    <property type="protein sequence ID" value="KAF5813628.1"/>
    <property type="molecule type" value="Genomic_DNA"/>
</dbReference>
<sequence length="443" mass="48932">MSSSTVSITANRPGPSLRRPTLTSDKKSALDATGNDELDISPATGDTTSRAKDLTHSTKQVDTLLERSVQTKNPIPTNSTTKLRKRTVIKKATGPSPSRPPWKTAVSVIVKNLGLLAILLVLIQMVRRLGFNQGGIGSGGSDSVLGLEYERRIAEVEAFLKTTTKMMQVQVDVVDRKIENEVKGLRTELSKRIDDERVMVNNRFSEFDGRVGSVEKAVTGAEWLSRDEFDKFVEEFRGVDDVGELRLDEIRAFAREIVEKEIGKHAADGLGRVDYAVASGGAKVLRHSEAYSASRVMGWFSGNVRSDAMKVLQPSFGQPGECFPLKGDTGFVDVKLRTAIVPEAITLEHVSKSVAFDISSAPKHCKVWGWLQNEEDTQKEHLLTEFTYDLEKSVAQTFNVLDPKGEDSIVIDTIRLELMSNHGSPTHTCIYRVRVHGHQPNES</sequence>
<feature type="compositionally biased region" description="Polar residues" evidence="5">
    <location>
        <begin position="1"/>
        <end position="10"/>
    </location>
</feature>
<dbReference type="PANTHER" id="PTHR12911:SF8">
    <property type="entry name" value="KLAROID PROTEIN-RELATED"/>
    <property type="match status" value="1"/>
</dbReference>
<organism evidence="8 9">
    <name type="scientific">Helianthus annuus</name>
    <name type="common">Common sunflower</name>
    <dbReference type="NCBI Taxonomy" id="4232"/>
    <lineage>
        <taxon>Eukaryota</taxon>
        <taxon>Viridiplantae</taxon>
        <taxon>Streptophyta</taxon>
        <taxon>Embryophyta</taxon>
        <taxon>Tracheophyta</taxon>
        <taxon>Spermatophyta</taxon>
        <taxon>Magnoliopsida</taxon>
        <taxon>eudicotyledons</taxon>
        <taxon>Gunneridae</taxon>
        <taxon>Pentapetalae</taxon>
        <taxon>asterids</taxon>
        <taxon>campanulids</taxon>
        <taxon>Asterales</taxon>
        <taxon>Asteraceae</taxon>
        <taxon>Asteroideae</taxon>
        <taxon>Heliantheae alliance</taxon>
        <taxon>Heliantheae</taxon>
        <taxon>Helianthus</taxon>
    </lineage>
</organism>
<name>A0A251V8L0_HELAN</name>
<dbReference type="PROSITE" id="PS51469">
    <property type="entry name" value="SUN"/>
    <property type="match status" value="1"/>
</dbReference>
<dbReference type="OMA" id="VNAKPWV"/>
<keyword evidence="9" id="KW-1185">Reference proteome</keyword>
<gene>
    <name evidence="8" type="primary">SUN1</name>
    <name evidence="8" type="ORF">HannXRQ_Chr03g0073711</name>
    <name evidence="7" type="ORF">HanXRQr2_Chr03g0100851</name>
</gene>
<feature type="domain" description="SUN" evidence="6">
    <location>
        <begin position="265"/>
        <end position="440"/>
    </location>
</feature>
<keyword evidence="2" id="KW-0812">Transmembrane</keyword>
<reference evidence="7" key="3">
    <citation type="submission" date="2020-06" db="EMBL/GenBank/DDBJ databases">
        <title>Helianthus annuus Genome sequencing and assembly Release 2.</title>
        <authorList>
            <person name="Gouzy J."/>
            <person name="Langlade N."/>
            <person name="Munos S."/>
        </authorList>
    </citation>
    <scope>NUCLEOTIDE SEQUENCE</scope>
    <source>
        <tissue evidence="7">Leaves</tissue>
    </source>
</reference>
<dbReference type="GO" id="GO:0016020">
    <property type="term" value="C:membrane"/>
    <property type="evidence" value="ECO:0007669"/>
    <property type="project" value="UniProtKB-SubCell"/>
</dbReference>
<dbReference type="FunCoup" id="A0A251V8L0">
    <property type="interactions" value="1806"/>
</dbReference>
<keyword evidence="4" id="KW-0472">Membrane</keyword>
<dbReference type="Gramene" id="mRNA:HanXRQr2_Chr03g0100851">
    <property type="protein sequence ID" value="mRNA:HanXRQr2_Chr03g0100851"/>
    <property type="gene ID" value="HanXRQr2_Chr03g0100851"/>
</dbReference>
<comment type="subcellular location">
    <subcellularLocation>
        <location evidence="1">Membrane</location>
    </subcellularLocation>
</comment>
<evidence type="ECO:0000256" key="5">
    <source>
        <dbReference type="SAM" id="MobiDB-lite"/>
    </source>
</evidence>
<evidence type="ECO:0000256" key="2">
    <source>
        <dbReference type="ARBA" id="ARBA00022692"/>
    </source>
</evidence>
<evidence type="ECO:0000313" key="8">
    <source>
        <dbReference type="EMBL" id="OTG31272.1"/>
    </source>
</evidence>
<evidence type="ECO:0000256" key="3">
    <source>
        <dbReference type="ARBA" id="ARBA00022989"/>
    </source>
</evidence>
<dbReference type="GO" id="GO:0043495">
    <property type="term" value="F:protein-membrane adaptor activity"/>
    <property type="evidence" value="ECO:0000318"/>
    <property type="project" value="GO_Central"/>
</dbReference>
<accession>A0A251V8L0</accession>
<evidence type="ECO:0000256" key="1">
    <source>
        <dbReference type="ARBA" id="ARBA00004370"/>
    </source>
</evidence>
<reference evidence="8" key="2">
    <citation type="submission" date="2017-02" db="EMBL/GenBank/DDBJ databases">
        <title>Sunflower complete genome.</title>
        <authorList>
            <person name="Langlade N."/>
            <person name="Munos S."/>
        </authorList>
    </citation>
    <scope>NUCLEOTIDE SEQUENCE [LARGE SCALE GENOMIC DNA]</scope>
    <source>
        <tissue evidence="8">Leaves</tissue>
    </source>
</reference>
<dbReference type="GO" id="GO:0005635">
    <property type="term" value="C:nuclear envelope"/>
    <property type="evidence" value="ECO:0000318"/>
    <property type="project" value="GO_Central"/>
</dbReference>
<protein>
    <submittedName>
        <fullName evidence="7">Galactose-binding-like domain superfamily, SUN domain-containing protein</fullName>
    </submittedName>
    <submittedName>
        <fullName evidence="8">Putative SAD1/UNC-84 domain protein 1</fullName>
    </submittedName>
</protein>
<proteinExistence type="predicted"/>
<keyword evidence="3" id="KW-1133">Transmembrane helix</keyword>
<dbReference type="InterPro" id="IPR045119">
    <property type="entry name" value="SUN1-5"/>
</dbReference>
<dbReference type="Pfam" id="PF07738">
    <property type="entry name" value="Sad1_UNC"/>
    <property type="match status" value="1"/>
</dbReference>
<evidence type="ECO:0000313" key="7">
    <source>
        <dbReference type="EMBL" id="KAF5813628.1"/>
    </source>
</evidence>
<evidence type="ECO:0000259" key="6">
    <source>
        <dbReference type="PROSITE" id="PS51469"/>
    </source>
</evidence>
<evidence type="ECO:0000256" key="4">
    <source>
        <dbReference type="ARBA" id="ARBA00023136"/>
    </source>
</evidence>
<dbReference type="OrthoDB" id="342281at2759"/>
<dbReference type="Gene3D" id="2.60.120.260">
    <property type="entry name" value="Galactose-binding domain-like"/>
    <property type="match status" value="1"/>
</dbReference>
<dbReference type="EMBL" id="CM007892">
    <property type="protein sequence ID" value="OTG31272.1"/>
    <property type="molecule type" value="Genomic_DNA"/>
</dbReference>
<dbReference type="AlphaFoldDB" id="A0A251V8L0"/>
<evidence type="ECO:0000313" key="9">
    <source>
        <dbReference type="Proteomes" id="UP000215914"/>
    </source>
</evidence>
<feature type="compositionally biased region" description="Polar residues" evidence="5">
    <location>
        <begin position="68"/>
        <end position="81"/>
    </location>
</feature>